<dbReference type="SUPFAM" id="SSF102405">
    <property type="entry name" value="MCP/YpsA-like"/>
    <property type="match status" value="1"/>
</dbReference>
<evidence type="ECO:0000259" key="3">
    <source>
        <dbReference type="Pfam" id="PF17782"/>
    </source>
</evidence>
<evidence type="ECO:0000259" key="2">
    <source>
        <dbReference type="Pfam" id="PF02481"/>
    </source>
</evidence>
<name>A0A5C5ZDP6_9BACT</name>
<sequence>MPATDDQQLLAELRLTMVRGVGPRLRQNLQAAFGGAEQILARGADELTRVDGVGRTLADRIASATDAIDAQAELDRAARHGVQIVLRHGDNYPRALREIPDPPPLLFVRGELTPRDQLAVAIVGSRHATRYGLAQAERLAAGLARAGVTVVSGMARGVDTAVHRGALEAGGRTIAVLANGLLKPYPPENAELSLAIAAQGCVLSEAPLLRPPMSGAFPQRNRVISGISLGVVVVEAADRSGSLITARHAGEQGREVFAVPGPIDSRLSRGCHKLIQDGAKLVGSVDDVLEELGPLVEGVTTDDGGELRNVAELNLNEVEQAVLQAIAAAPTQMDAVVQQSGVPVHRVLSTISVLEVRGLVRRVSGSQVARV</sequence>
<dbReference type="RefSeq" id="WP_146583714.1">
    <property type="nucleotide sequence ID" value="NZ_SJPO01000001.1"/>
</dbReference>
<dbReference type="Pfam" id="PF14520">
    <property type="entry name" value="HHH_5"/>
    <property type="match status" value="1"/>
</dbReference>
<feature type="domain" description="DprA winged helix" evidence="3">
    <location>
        <begin position="313"/>
        <end position="365"/>
    </location>
</feature>
<dbReference type="OrthoDB" id="9785707at2"/>
<organism evidence="4 5">
    <name type="scientific">Posidoniimonas polymericola</name>
    <dbReference type="NCBI Taxonomy" id="2528002"/>
    <lineage>
        <taxon>Bacteria</taxon>
        <taxon>Pseudomonadati</taxon>
        <taxon>Planctomycetota</taxon>
        <taxon>Planctomycetia</taxon>
        <taxon>Pirellulales</taxon>
        <taxon>Lacipirellulaceae</taxon>
        <taxon>Posidoniimonas</taxon>
    </lineage>
</organism>
<dbReference type="GO" id="GO:0009294">
    <property type="term" value="P:DNA-mediated transformation"/>
    <property type="evidence" value="ECO:0007669"/>
    <property type="project" value="InterPro"/>
</dbReference>
<dbReference type="InterPro" id="IPR041614">
    <property type="entry name" value="DprA_WH"/>
</dbReference>
<accession>A0A5C5ZDP6</accession>
<dbReference type="InterPro" id="IPR057666">
    <property type="entry name" value="DrpA_SLOG"/>
</dbReference>
<dbReference type="SUPFAM" id="SSF47781">
    <property type="entry name" value="RuvA domain 2-like"/>
    <property type="match status" value="1"/>
</dbReference>
<dbReference type="InterPro" id="IPR036388">
    <property type="entry name" value="WH-like_DNA-bd_sf"/>
</dbReference>
<keyword evidence="5" id="KW-1185">Reference proteome</keyword>
<dbReference type="Gene3D" id="1.10.10.10">
    <property type="entry name" value="Winged helix-like DNA-binding domain superfamily/Winged helix DNA-binding domain"/>
    <property type="match status" value="1"/>
</dbReference>
<comment type="similarity">
    <text evidence="1">Belongs to the DprA/Smf family.</text>
</comment>
<evidence type="ECO:0000313" key="5">
    <source>
        <dbReference type="Proteomes" id="UP000318478"/>
    </source>
</evidence>
<dbReference type="InterPro" id="IPR010994">
    <property type="entry name" value="RuvA_2-like"/>
</dbReference>
<dbReference type="NCBIfam" id="TIGR00732">
    <property type="entry name" value="dprA"/>
    <property type="match status" value="1"/>
</dbReference>
<evidence type="ECO:0000256" key="1">
    <source>
        <dbReference type="ARBA" id="ARBA00006525"/>
    </source>
</evidence>
<dbReference type="Pfam" id="PF17782">
    <property type="entry name" value="WHD_DprA"/>
    <property type="match status" value="1"/>
</dbReference>
<evidence type="ECO:0000313" key="4">
    <source>
        <dbReference type="EMBL" id="TWT85452.1"/>
    </source>
</evidence>
<dbReference type="PANTHER" id="PTHR43022:SF1">
    <property type="entry name" value="PROTEIN SMF"/>
    <property type="match status" value="1"/>
</dbReference>
<dbReference type="Gene3D" id="3.40.50.450">
    <property type="match status" value="1"/>
</dbReference>
<feature type="domain" description="Smf/DprA SLOG" evidence="2">
    <location>
        <begin position="84"/>
        <end position="292"/>
    </location>
</feature>
<reference evidence="4 5" key="1">
    <citation type="submission" date="2019-02" db="EMBL/GenBank/DDBJ databases">
        <title>Deep-cultivation of Planctomycetes and their phenomic and genomic characterization uncovers novel biology.</title>
        <authorList>
            <person name="Wiegand S."/>
            <person name="Jogler M."/>
            <person name="Boedeker C."/>
            <person name="Pinto D."/>
            <person name="Vollmers J."/>
            <person name="Rivas-Marin E."/>
            <person name="Kohn T."/>
            <person name="Peeters S.H."/>
            <person name="Heuer A."/>
            <person name="Rast P."/>
            <person name="Oberbeckmann S."/>
            <person name="Bunk B."/>
            <person name="Jeske O."/>
            <person name="Meyerdierks A."/>
            <person name="Storesund J.E."/>
            <person name="Kallscheuer N."/>
            <person name="Luecker S."/>
            <person name="Lage O.M."/>
            <person name="Pohl T."/>
            <person name="Merkel B.J."/>
            <person name="Hornburger P."/>
            <person name="Mueller R.-W."/>
            <person name="Bruemmer F."/>
            <person name="Labrenz M."/>
            <person name="Spormann A.M."/>
            <person name="Op Den Camp H."/>
            <person name="Overmann J."/>
            <person name="Amann R."/>
            <person name="Jetten M.S.M."/>
            <person name="Mascher T."/>
            <person name="Medema M.H."/>
            <person name="Devos D.P."/>
            <person name="Kaster A.-K."/>
            <person name="Ovreas L."/>
            <person name="Rohde M."/>
            <person name="Galperin M.Y."/>
            <person name="Jogler C."/>
        </authorList>
    </citation>
    <scope>NUCLEOTIDE SEQUENCE [LARGE SCALE GENOMIC DNA]</scope>
    <source>
        <strain evidence="4 5">Pla123a</strain>
    </source>
</reference>
<dbReference type="InterPro" id="IPR003488">
    <property type="entry name" value="DprA"/>
</dbReference>
<protein>
    <submittedName>
        <fullName evidence="4">Uncharacterized protein</fullName>
    </submittedName>
</protein>
<gene>
    <name evidence="4" type="ORF">Pla123a_02590</name>
</gene>
<dbReference type="PANTHER" id="PTHR43022">
    <property type="entry name" value="PROTEIN SMF"/>
    <property type="match status" value="1"/>
</dbReference>
<dbReference type="AlphaFoldDB" id="A0A5C5ZDP6"/>
<proteinExistence type="inferred from homology"/>
<comment type="caution">
    <text evidence="4">The sequence shown here is derived from an EMBL/GenBank/DDBJ whole genome shotgun (WGS) entry which is preliminary data.</text>
</comment>
<dbReference type="Pfam" id="PF02481">
    <property type="entry name" value="DNA_processg_A"/>
    <property type="match status" value="1"/>
</dbReference>
<dbReference type="EMBL" id="SJPO01000001">
    <property type="protein sequence ID" value="TWT85452.1"/>
    <property type="molecule type" value="Genomic_DNA"/>
</dbReference>
<dbReference type="Proteomes" id="UP000318478">
    <property type="component" value="Unassembled WGS sequence"/>
</dbReference>